<evidence type="ECO:0000313" key="6">
    <source>
        <dbReference type="Proteomes" id="UP000589716"/>
    </source>
</evidence>
<evidence type="ECO:0000256" key="3">
    <source>
        <dbReference type="ARBA" id="ARBA00022691"/>
    </source>
</evidence>
<reference evidence="5 6" key="1">
    <citation type="submission" date="2020-07" db="EMBL/GenBank/DDBJ databases">
        <authorList>
            <person name="Maaloum M."/>
        </authorList>
    </citation>
    <scope>NUCLEOTIDE SEQUENCE [LARGE SCALE GENOMIC DNA]</scope>
    <source>
        <strain evidence="5 6">GCS-AN-3</strain>
    </source>
</reference>
<keyword evidence="3" id="KW-0949">S-adenosyl-L-methionine</keyword>
<dbReference type="PANTHER" id="PTHR13610:SF11">
    <property type="entry name" value="METHYLTRANSFERASE DOMAIN-CONTAINING PROTEIN"/>
    <property type="match status" value="1"/>
</dbReference>
<dbReference type="InterPro" id="IPR029063">
    <property type="entry name" value="SAM-dependent_MTases_sf"/>
</dbReference>
<accession>A0A853IPT0</accession>
<keyword evidence="6" id="KW-1185">Reference proteome</keyword>
<evidence type="ECO:0000259" key="4">
    <source>
        <dbReference type="Pfam" id="PF13649"/>
    </source>
</evidence>
<dbReference type="CDD" id="cd02440">
    <property type="entry name" value="AdoMet_MTases"/>
    <property type="match status" value="1"/>
</dbReference>
<dbReference type="Pfam" id="PF13649">
    <property type="entry name" value="Methyltransf_25"/>
    <property type="match status" value="1"/>
</dbReference>
<name>A0A853IPT0_9BURK</name>
<dbReference type="GO" id="GO:0016279">
    <property type="term" value="F:protein-lysine N-methyltransferase activity"/>
    <property type="evidence" value="ECO:0007669"/>
    <property type="project" value="InterPro"/>
</dbReference>
<dbReference type="AlphaFoldDB" id="A0A853IPT0"/>
<keyword evidence="2 5" id="KW-0808">Transferase</keyword>
<evidence type="ECO:0000256" key="1">
    <source>
        <dbReference type="ARBA" id="ARBA00022603"/>
    </source>
</evidence>
<dbReference type="EMBL" id="JACCKX010000001">
    <property type="protein sequence ID" value="NZA02486.1"/>
    <property type="molecule type" value="Genomic_DNA"/>
</dbReference>
<comment type="caution">
    <text evidence="5">The sequence shown here is derived from an EMBL/GenBank/DDBJ whole genome shotgun (WGS) entry which is preliminary data.</text>
</comment>
<dbReference type="InterPro" id="IPR041698">
    <property type="entry name" value="Methyltransf_25"/>
</dbReference>
<feature type="domain" description="Methyltransferase" evidence="4">
    <location>
        <begin position="78"/>
        <end position="148"/>
    </location>
</feature>
<keyword evidence="1 5" id="KW-0489">Methyltransferase</keyword>
<dbReference type="GO" id="GO:0032259">
    <property type="term" value="P:methylation"/>
    <property type="evidence" value="ECO:0007669"/>
    <property type="project" value="UniProtKB-KW"/>
</dbReference>
<dbReference type="SUPFAM" id="SSF53335">
    <property type="entry name" value="S-adenosyl-L-methionine-dependent methyltransferases"/>
    <property type="match status" value="1"/>
</dbReference>
<gene>
    <name evidence="5" type="ORF">H0I39_13265</name>
</gene>
<sequence length="304" mass="32765">MNRLHTISQALPRRQWLRAAAGAAVLGTVPVWAQRSPGFGTYQPEPFQAGKDVVWVPTPDALVTRMLQMAGVTRHDHVIDLGAGDGKIVIAAARQFGARALGIEFNPELVAHAQRRARAAGVADRARIVQGDIFEADLSAASVITLYLLTELNLKLRPTLLRLKPGTRLVTHAFGMGTWQPDEHSRAGGATAYLWLVPANVGGHWRLSYPRDGQTVNVQMTVARQVFQFPEGTVHLGAAETSLRDARVAGERVRWAFTDTDGVVRQFSGRVDGARIEGTVTGGGASARFSAERQGEAPAILVSA</sequence>
<protein>
    <submittedName>
        <fullName evidence="5">Class I SAM-dependent methyltransferase</fullName>
    </submittedName>
</protein>
<dbReference type="InterPro" id="IPR006311">
    <property type="entry name" value="TAT_signal"/>
</dbReference>
<evidence type="ECO:0000313" key="5">
    <source>
        <dbReference type="EMBL" id="NZA02486.1"/>
    </source>
</evidence>
<dbReference type="Proteomes" id="UP000589716">
    <property type="component" value="Unassembled WGS sequence"/>
</dbReference>
<dbReference type="RefSeq" id="WP_180550817.1">
    <property type="nucleotide sequence ID" value="NZ_JACCKX010000001.1"/>
</dbReference>
<dbReference type="Gene3D" id="3.40.50.150">
    <property type="entry name" value="Vaccinia Virus protein VP39"/>
    <property type="match status" value="1"/>
</dbReference>
<dbReference type="PROSITE" id="PS51318">
    <property type="entry name" value="TAT"/>
    <property type="match status" value="1"/>
</dbReference>
<organism evidence="5 6">
    <name type="scientific">Ottowia beijingensis</name>
    <dbReference type="NCBI Taxonomy" id="1207057"/>
    <lineage>
        <taxon>Bacteria</taxon>
        <taxon>Pseudomonadati</taxon>
        <taxon>Pseudomonadota</taxon>
        <taxon>Betaproteobacteria</taxon>
        <taxon>Burkholderiales</taxon>
        <taxon>Comamonadaceae</taxon>
        <taxon>Ottowia</taxon>
    </lineage>
</organism>
<proteinExistence type="predicted"/>
<evidence type="ECO:0000256" key="2">
    <source>
        <dbReference type="ARBA" id="ARBA00022679"/>
    </source>
</evidence>
<dbReference type="InterPro" id="IPR026170">
    <property type="entry name" value="FAM173A/B"/>
</dbReference>
<dbReference type="PANTHER" id="PTHR13610">
    <property type="entry name" value="METHYLTRANSFERASE DOMAIN-CONTAINING PROTEIN"/>
    <property type="match status" value="1"/>
</dbReference>